<dbReference type="AlphaFoldDB" id="A0A1A8Z9Q1"/>
<dbReference type="PATRIC" id="fig|299146.4.peg.1038"/>
<evidence type="ECO:0000313" key="2">
    <source>
        <dbReference type="Proteomes" id="UP000198765"/>
    </source>
</evidence>
<protein>
    <submittedName>
        <fullName evidence="1">Uncharacterized protein</fullName>
    </submittedName>
</protein>
<dbReference type="Proteomes" id="UP000198765">
    <property type="component" value="Chromosome I"/>
</dbReference>
<dbReference type="EMBL" id="LT594324">
    <property type="protein sequence ID" value="SBT40597.1"/>
    <property type="molecule type" value="Genomic_DNA"/>
</dbReference>
<keyword evidence="2" id="KW-1185">Reference proteome</keyword>
<evidence type="ECO:0000313" key="1">
    <source>
        <dbReference type="EMBL" id="SBT40597.1"/>
    </source>
</evidence>
<organism evidence="1 2">
    <name type="scientific">Micromonospora narathiwatensis</name>
    <dbReference type="NCBI Taxonomy" id="299146"/>
    <lineage>
        <taxon>Bacteria</taxon>
        <taxon>Bacillati</taxon>
        <taxon>Actinomycetota</taxon>
        <taxon>Actinomycetes</taxon>
        <taxon>Micromonosporales</taxon>
        <taxon>Micromonosporaceae</taxon>
        <taxon>Micromonospora</taxon>
    </lineage>
</organism>
<dbReference type="RefSeq" id="WP_167666600.1">
    <property type="nucleotide sequence ID" value="NZ_LT594324.1"/>
</dbReference>
<reference evidence="1 2" key="1">
    <citation type="submission" date="2016-06" db="EMBL/GenBank/DDBJ databases">
        <authorList>
            <person name="Kjaerup R.B."/>
            <person name="Dalgaard T.S."/>
            <person name="Juul-Madsen H.R."/>
        </authorList>
    </citation>
    <scope>NUCLEOTIDE SEQUENCE [LARGE SCALE GENOMIC DNA]</scope>
    <source>
        <strain evidence="1 2">DSM 45248</strain>
    </source>
</reference>
<gene>
    <name evidence="1" type="ORF">GA0070621_1008</name>
</gene>
<accession>A0A1A8Z9Q1</accession>
<name>A0A1A8Z9Q1_9ACTN</name>
<proteinExistence type="predicted"/>
<sequence length="214" mass="24453">MNLKIRVHQGRLGTDQYRVVRPGKPVTGAVLVDNNPWFVLELNADAAFTITGLWMLAARSRHTLIHLPLRGNTPPEPSLATVTIGELDLVLSHRDLQFAPNRWKQLRHRLGAGATHTISWNPNDVPTWDEVHELNRQARRRSSHRDRIHQRLHAHTLFMAGNAVAFRRTARYVLDMALRRPDPSHPGTYHSATMHPADGHFTTHGQGIYLIRWQ</sequence>